<dbReference type="InParanoid" id="A0A165DNJ2"/>
<keyword evidence="2" id="KW-1185">Reference proteome</keyword>
<dbReference type="AlphaFoldDB" id="A0A165DNJ2"/>
<organism evidence="1 2">
    <name type="scientific">Laetiporus sulphureus 93-53</name>
    <dbReference type="NCBI Taxonomy" id="1314785"/>
    <lineage>
        <taxon>Eukaryota</taxon>
        <taxon>Fungi</taxon>
        <taxon>Dikarya</taxon>
        <taxon>Basidiomycota</taxon>
        <taxon>Agaricomycotina</taxon>
        <taxon>Agaricomycetes</taxon>
        <taxon>Polyporales</taxon>
        <taxon>Laetiporus</taxon>
    </lineage>
</organism>
<evidence type="ECO:0000313" key="2">
    <source>
        <dbReference type="Proteomes" id="UP000076871"/>
    </source>
</evidence>
<name>A0A165DNJ2_9APHY</name>
<dbReference type="GeneID" id="63828644"/>
<feature type="non-terminal residue" evidence="1">
    <location>
        <position position="1"/>
    </location>
</feature>
<reference evidence="1 2" key="1">
    <citation type="journal article" date="2016" name="Mol. Biol. Evol.">
        <title>Comparative Genomics of Early-Diverging Mushroom-Forming Fungi Provides Insights into the Origins of Lignocellulose Decay Capabilities.</title>
        <authorList>
            <person name="Nagy L.G."/>
            <person name="Riley R."/>
            <person name="Tritt A."/>
            <person name="Adam C."/>
            <person name="Daum C."/>
            <person name="Floudas D."/>
            <person name="Sun H."/>
            <person name="Yadav J.S."/>
            <person name="Pangilinan J."/>
            <person name="Larsson K.H."/>
            <person name="Matsuura K."/>
            <person name="Barry K."/>
            <person name="Labutti K."/>
            <person name="Kuo R."/>
            <person name="Ohm R.A."/>
            <person name="Bhattacharya S.S."/>
            <person name="Shirouzu T."/>
            <person name="Yoshinaga Y."/>
            <person name="Martin F.M."/>
            <person name="Grigoriev I.V."/>
            <person name="Hibbett D.S."/>
        </authorList>
    </citation>
    <scope>NUCLEOTIDE SEQUENCE [LARGE SCALE GENOMIC DNA]</scope>
    <source>
        <strain evidence="1 2">93-53</strain>
    </source>
</reference>
<accession>A0A165DNJ2</accession>
<dbReference type="Proteomes" id="UP000076871">
    <property type="component" value="Unassembled WGS sequence"/>
</dbReference>
<gene>
    <name evidence="1" type="ORF">LAESUDRAFT_750723</name>
</gene>
<dbReference type="RefSeq" id="XP_040763013.1">
    <property type="nucleotide sequence ID" value="XM_040911616.1"/>
</dbReference>
<sequence length="129" mass="14263">ESIARFANLLGETCADVRSIRFASGNKYWLEFLIPAIGTSNAEQVLIDILPAGTVFTTVLSVLSIFGIEEPAFVAANNIIVKVPLHERHGIPLEASSSWKNLLTNQFEDQWPELFARGILKIDLPEDLV</sequence>
<dbReference type="EMBL" id="KV427631">
    <property type="protein sequence ID" value="KZT05273.1"/>
    <property type="molecule type" value="Genomic_DNA"/>
</dbReference>
<protein>
    <submittedName>
        <fullName evidence="1">Uncharacterized protein</fullName>
    </submittedName>
</protein>
<proteinExistence type="predicted"/>
<evidence type="ECO:0000313" key="1">
    <source>
        <dbReference type="EMBL" id="KZT05273.1"/>
    </source>
</evidence>